<dbReference type="RefSeq" id="WP_099519286.1">
    <property type="nucleotide sequence ID" value="NZ_CP016808.1"/>
</dbReference>
<organism evidence="2">
    <name type="scientific">Paenibacillus sp. BIHB 4019</name>
    <dbReference type="NCBI Taxonomy" id="1870819"/>
    <lineage>
        <taxon>Bacteria</taxon>
        <taxon>Bacillati</taxon>
        <taxon>Bacillota</taxon>
        <taxon>Bacilli</taxon>
        <taxon>Bacillales</taxon>
        <taxon>Paenibacillaceae</taxon>
        <taxon>Paenibacillus</taxon>
    </lineage>
</organism>
<proteinExistence type="predicted"/>
<keyword evidence="1" id="KW-0732">Signal</keyword>
<feature type="chain" id="PRO_5038419284" description="YtkA-like domain-containing protein" evidence="1">
    <location>
        <begin position="20"/>
        <end position="140"/>
    </location>
</feature>
<evidence type="ECO:0008006" key="3">
    <source>
        <dbReference type="Google" id="ProtNLM"/>
    </source>
</evidence>
<accession>A0A1B2DK92</accession>
<evidence type="ECO:0000313" key="2">
    <source>
        <dbReference type="EMBL" id="ANY68132.1"/>
    </source>
</evidence>
<feature type="signal peptide" evidence="1">
    <location>
        <begin position="1"/>
        <end position="19"/>
    </location>
</feature>
<sequence length="140" mass="15041">MLVKSLRVLLMVALLTAIAVQPLAAAAKTVTIKVTFVSEDLVSNDSVGNEWETQVLINGKAVAAGDSIKLTLKPSELVKLEATAIEQDKIPDVGTANKSFKASTVTSSKKHTLDVKVVENRGRYSGNAAKWKFVFKVEKA</sequence>
<evidence type="ECO:0000256" key="1">
    <source>
        <dbReference type="SAM" id="SignalP"/>
    </source>
</evidence>
<name>A0A1B2DK92_9BACL</name>
<dbReference type="EMBL" id="CP016808">
    <property type="protein sequence ID" value="ANY68132.1"/>
    <property type="molecule type" value="Genomic_DNA"/>
</dbReference>
<reference evidence="2" key="1">
    <citation type="submission" date="2016-08" db="EMBL/GenBank/DDBJ databases">
        <title>Complete Genome Seqeunce of Paenibacillus sp. BIHB 4019 from tea rhizoplane.</title>
        <authorList>
            <person name="Thakur R."/>
            <person name="Swarnkar M.K."/>
            <person name="Gulati A."/>
        </authorList>
    </citation>
    <scope>NUCLEOTIDE SEQUENCE [LARGE SCALE GENOMIC DNA]</scope>
    <source>
        <strain evidence="2">BIHB4019</strain>
    </source>
</reference>
<gene>
    <name evidence="2" type="ORF">BBD42_17840</name>
</gene>
<protein>
    <recommendedName>
        <fullName evidence="3">YtkA-like domain-containing protein</fullName>
    </recommendedName>
</protein>
<dbReference type="AlphaFoldDB" id="A0A1B2DK92"/>